<dbReference type="EMBL" id="LBPV01000065">
    <property type="protein sequence ID" value="KKP63779.1"/>
    <property type="molecule type" value="Genomic_DNA"/>
</dbReference>
<dbReference type="AlphaFoldDB" id="A0A0G0B310"/>
<dbReference type="InterPro" id="IPR050708">
    <property type="entry name" value="T6SS_VgrG/RHS"/>
</dbReference>
<comment type="caution">
    <text evidence="1">The sequence shown here is derived from an EMBL/GenBank/DDBJ whole genome shotgun (WGS) entry which is preliminary data.</text>
</comment>
<dbReference type="Proteomes" id="UP000033866">
    <property type="component" value="Unassembled WGS sequence"/>
</dbReference>
<accession>A0A0G0B310</accession>
<gene>
    <name evidence="1" type="ORF">UR61_C0065G0005</name>
</gene>
<evidence type="ECO:0000313" key="2">
    <source>
        <dbReference type="Proteomes" id="UP000033866"/>
    </source>
</evidence>
<evidence type="ECO:0000313" key="1">
    <source>
        <dbReference type="EMBL" id="KKP63779.1"/>
    </source>
</evidence>
<dbReference type="NCBIfam" id="TIGR03696">
    <property type="entry name" value="Rhs_assc_core"/>
    <property type="match status" value="1"/>
</dbReference>
<sequence>MIKRLIVLLILLISGIQLNASQARIIEREEFTSKELDEETNLYYYGARYYDAQISRWMSTDPIYDGVKEGFGVYTYCRNNPLIFNDPTGLDINYYDKSGQIVETVKSEKDRVYYREVTEKRNPVNFKKMTTTSDYLLTDNKGDALTNQQFKDLLGTVYAEMTPGSDSWEEGAAIYSVMENRGNADDVSTYTVASNVSDYGVYGWNEKGKYNALGAPAEQKQAAFTGLIRGILDSKDYSNGGFYWHGIDLGQSRRPAYRDYYLVGLNFTSPEHNIWNLAPHKSGRTDYDYIYETTAAFNKTTFMRYTKEWINATRYRGNW</sequence>
<protein>
    <submittedName>
        <fullName evidence="1">RHS repeat-associated core domain protein</fullName>
    </submittedName>
</protein>
<reference evidence="1 2" key="1">
    <citation type="journal article" date="2015" name="Nature">
        <title>rRNA introns, odd ribosomes, and small enigmatic genomes across a large radiation of phyla.</title>
        <authorList>
            <person name="Brown C.T."/>
            <person name="Hug L.A."/>
            <person name="Thomas B.C."/>
            <person name="Sharon I."/>
            <person name="Castelle C.J."/>
            <person name="Singh A."/>
            <person name="Wilkins M.J."/>
            <person name="Williams K.H."/>
            <person name="Banfield J.F."/>
        </authorList>
    </citation>
    <scope>NUCLEOTIDE SEQUENCE [LARGE SCALE GENOMIC DNA]</scope>
</reference>
<dbReference type="InterPro" id="IPR022385">
    <property type="entry name" value="Rhs_assc_core"/>
</dbReference>
<organism evidence="1 2">
    <name type="scientific">candidate division WS6 bacterium GW2011_GWE1_34_7</name>
    <dbReference type="NCBI Taxonomy" id="1619093"/>
    <lineage>
        <taxon>Bacteria</taxon>
        <taxon>Candidatus Dojkabacteria</taxon>
    </lineage>
</organism>
<dbReference type="Gene3D" id="2.180.10.10">
    <property type="entry name" value="RHS repeat-associated core"/>
    <property type="match status" value="1"/>
</dbReference>
<dbReference type="PANTHER" id="PTHR32305">
    <property type="match status" value="1"/>
</dbReference>
<dbReference type="PANTHER" id="PTHR32305:SF15">
    <property type="entry name" value="PROTEIN RHSA-RELATED"/>
    <property type="match status" value="1"/>
</dbReference>
<proteinExistence type="predicted"/>
<name>A0A0G0B310_9BACT</name>